<evidence type="ECO:0000259" key="8">
    <source>
        <dbReference type="Pfam" id="PF04613"/>
    </source>
</evidence>
<sequence>MGGDVALNLGEIAVIAGGALERGDPSTRVSGINTLEAAGPDQVTFLANSRYAKLLPRCRAAAVIIDLITPPVGKLAYIRCPNPYLGYTRIAERFAPAIPFPPAGVHPSASVDPSAVLGEGVAVGPHVTLGAAVRLGDRTVVMSGVYVGEGTRVGPDSIIYPNAVIRERCELGARNIVYPGAVIGSDGFGYALDTLGRFHKIPQMGTVVTGDDVEIGCNACVDRGALGPTRIGRGVKIDNLVQIAHNVSVGEDCAMAAQAGISGSCTLGDRVQLAGQVGIAGHLVIGDGVVVTAQSGVAHDIPAGERWFGSPARPVRRAARIEAAISTLPEMRREHLALLRRIGELERRIAELEGRDGG</sequence>
<keyword evidence="4 7" id="KW-0677">Repeat</keyword>
<evidence type="ECO:0000256" key="6">
    <source>
        <dbReference type="ARBA" id="ARBA00023315"/>
    </source>
</evidence>
<dbReference type="InterPro" id="IPR056729">
    <property type="entry name" value="GMPPB_C"/>
</dbReference>
<dbReference type="Gene3D" id="2.160.10.10">
    <property type="entry name" value="Hexapeptide repeat proteins"/>
    <property type="match status" value="1"/>
</dbReference>
<evidence type="ECO:0000259" key="9">
    <source>
        <dbReference type="Pfam" id="PF25087"/>
    </source>
</evidence>
<keyword evidence="2 7" id="KW-0441">Lipid A biosynthesis</keyword>
<proteinExistence type="inferred from homology"/>
<dbReference type="NCBIfam" id="TIGR01853">
    <property type="entry name" value="lipid_A_lpxD"/>
    <property type="match status" value="1"/>
</dbReference>
<dbReference type="NCBIfam" id="NF002060">
    <property type="entry name" value="PRK00892.1"/>
    <property type="match status" value="1"/>
</dbReference>
<dbReference type="EMBL" id="MFAF01000150">
    <property type="protein sequence ID" value="OGD71472.1"/>
    <property type="molecule type" value="Genomic_DNA"/>
</dbReference>
<dbReference type="STRING" id="1817816.A2Y64_07135"/>
<feature type="domain" description="UDP-3-O-[3-hydroxymyristoyl] glucosamine N-acyltransferase non-repeat region" evidence="8">
    <location>
        <begin position="28"/>
        <end position="92"/>
    </location>
</feature>
<feature type="active site" description="Proton acceptor" evidence="7">
    <location>
        <position position="245"/>
    </location>
</feature>
<dbReference type="SUPFAM" id="SSF51161">
    <property type="entry name" value="Trimeric LpxA-like enzymes"/>
    <property type="match status" value="1"/>
</dbReference>
<dbReference type="Pfam" id="PF25087">
    <property type="entry name" value="GMPPB_C"/>
    <property type="match status" value="1"/>
</dbReference>
<dbReference type="GO" id="GO:0009245">
    <property type="term" value="P:lipid A biosynthetic process"/>
    <property type="evidence" value="ECO:0007669"/>
    <property type="project" value="UniProtKB-UniRule"/>
</dbReference>
<evidence type="ECO:0000313" key="10">
    <source>
        <dbReference type="EMBL" id="OGD71472.1"/>
    </source>
</evidence>
<evidence type="ECO:0000256" key="2">
    <source>
        <dbReference type="ARBA" id="ARBA00022556"/>
    </source>
</evidence>
<dbReference type="GO" id="GO:0103118">
    <property type="term" value="F:UDP-3-O-[(3R)-3-hydroxyacyl]-glucosamine N-acyltransferase activity"/>
    <property type="evidence" value="ECO:0007669"/>
    <property type="project" value="UniProtKB-EC"/>
</dbReference>
<comment type="pathway">
    <text evidence="7">Bacterial outer membrane biogenesis; LPS lipid A biosynthesis.</text>
</comment>
<evidence type="ECO:0000256" key="4">
    <source>
        <dbReference type="ARBA" id="ARBA00022737"/>
    </source>
</evidence>
<evidence type="ECO:0000256" key="3">
    <source>
        <dbReference type="ARBA" id="ARBA00022679"/>
    </source>
</evidence>
<comment type="caution">
    <text evidence="10">The sequence shown here is derived from an EMBL/GenBank/DDBJ whole genome shotgun (WGS) entry which is preliminary data.</text>
</comment>
<dbReference type="Pfam" id="PF00132">
    <property type="entry name" value="Hexapep"/>
    <property type="match status" value="1"/>
</dbReference>
<evidence type="ECO:0000256" key="7">
    <source>
        <dbReference type="HAMAP-Rule" id="MF_00523"/>
    </source>
</evidence>
<evidence type="ECO:0000313" key="11">
    <source>
        <dbReference type="Proteomes" id="UP000177187"/>
    </source>
</evidence>
<dbReference type="InterPro" id="IPR018357">
    <property type="entry name" value="Hexapep_transf_CS"/>
</dbReference>
<dbReference type="UniPathway" id="UPA00973"/>
<keyword evidence="3 7" id="KW-0808">Transferase</keyword>
<dbReference type="Pfam" id="PF04613">
    <property type="entry name" value="LpxD"/>
    <property type="match status" value="1"/>
</dbReference>
<dbReference type="GO" id="GO:0016410">
    <property type="term" value="F:N-acyltransferase activity"/>
    <property type="evidence" value="ECO:0007669"/>
    <property type="project" value="InterPro"/>
</dbReference>
<comment type="similarity">
    <text evidence="7">Belongs to the transferase hexapeptide repeat family. LpxD subfamily.</text>
</comment>
<dbReference type="GO" id="GO:0016020">
    <property type="term" value="C:membrane"/>
    <property type="evidence" value="ECO:0007669"/>
    <property type="project" value="GOC"/>
</dbReference>
<dbReference type="EC" id="2.3.1.191" evidence="7"/>
<dbReference type="PANTHER" id="PTHR43378:SF2">
    <property type="entry name" value="UDP-3-O-ACYLGLUCOSAMINE N-ACYLTRANSFERASE 1, MITOCHONDRIAL-RELATED"/>
    <property type="match status" value="1"/>
</dbReference>
<organism evidence="10 11">
    <name type="scientific">Candidatus Coatesbacteria bacterium RBG_13_66_14</name>
    <dbReference type="NCBI Taxonomy" id="1817816"/>
    <lineage>
        <taxon>Bacteria</taxon>
        <taxon>Candidatus Coatesiibacteriota</taxon>
    </lineage>
</organism>
<keyword evidence="5 7" id="KW-0443">Lipid metabolism</keyword>
<keyword evidence="6 7" id="KW-0012">Acyltransferase</keyword>
<protein>
    <recommendedName>
        <fullName evidence="7">UDP-3-O-acylglucosamine N-acyltransferase</fullName>
        <ecNumber evidence="7">2.3.1.191</ecNumber>
    </recommendedName>
</protein>
<dbReference type="CDD" id="cd03352">
    <property type="entry name" value="LbH_LpxD"/>
    <property type="match status" value="1"/>
</dbReference>
<dbReference type="Proteomes" id="UP000177187">
    <property type="component" value="Unassembled WGS sequence"/>
</dbReference>
<comment type="catalytic activity">
    <reaction evidence="7">
        <text>a UDP-3-O-[(3R)-3-hydroxyacyl]-alpha-D-glucosamine + a (3R)-hydroxyacyl-[ACP] = a UDP-2-N,3-O-bis[(3R)-3-hydroxyacyl]-alpha-D-glucosamine + holo-[ACP] + H(+)</text>
        <dbReference type="Rhea" id="RHEA:53836"/>
        <dbReference type="Rhea" id="RHEA-COMP:9685"/>
        <dbReference type="Rhea" id="RHEA-COMP:9945"/>
        <dbReference type="ChEBI" id="CHEBI:15378"/>
        <dbReference type="ChEBI" id="CHEBI:64479"/>
        <dbReference type="ChEBI" id="CHEBI:78827"/>
        <dbReference type="ChEBI" id="CHEBI:137740"/>
        <dbReference type="ChEBI" id="CHEBI:137748"/>
        <dbReference type="EC" id="2.3.1.191"/>
    </reaction>
</comment>
<dbReference type="AlphaFoldDB" id="A0A1F5EVS3"/>
<dbReference type="InterPro" id="IPR001451">
    <property type="entry name" value="Hexapep"/>
</dbReference>
<dbReference type="PROSITE" id="PS00101">
    <property type="entry name" value="HEXAPEP_TRANSFERASES"/>
    <property type="match status" value="1"/>
</dbReference>
<evidence type="ECO:0000256" key="5">
    <source>
        <dbReference type="ARBA" id="ARBA00023098"/>
    </source>
</evidence>
<evidence type="ECO:0000256" key="1">
    <source>
        <dbReference type="ARBA" id="ARBA00022516"/>
    </source>
</evidence>
<feature type="domain" description="Mannose-1-phosphate guanyltransferase C-terminal" evidence="9">
    <location>
        <begin position="102"/>
        <end position="224"/>
    </location>
</feature>
<comment type="subunit">
    <text evidence="7">Homotrimer.</text>
</comment>
<accession>A0A1F5EVS3</accession>
<comment type="function">
    <text evidence="7">Catalyzes the N-acylation of UDP-3-O-acylglucosamine using 3-hydroxyacyl-ACP as the acyl donor. Is involved in the biosynthesis of lipid A, a phosphorylated glycolipid that anchors the lipopolysaccharide to the outer membrane of the cell.</text>
</comment>
<dbReference type="Gene3D" id="3.40.1390.10">
    <property type="entry name" value="MurE/MurF, N-terminal domain"/>
    <property type="match status" value="1"/>
</dbReference>
<name>A0A1F5EVS3_9BACT</name>
<dbReference type="HAMAP" id="MF_00523">
    <property type="entry name" value="LpxD"/>
    <property type="match status" value="1"/>
</dbReference>
<gene>
    <name evidence="7" type="primary">lpxD</name>
    <name evidence="10" type="ORF">A2Y64_07135</name>
</gene>
<keyword evidence="1 7" id="KW-0444">Lipid biosynthesis</keyword>
<dbReference type="PANTHER" id="PTHR43378">
    <property type="entry name" value="UDP-3-O-ACYLGLUCOSAMINE N-ACYLTRANSFERASE"/>
    <property type="match status" value="1"/>
</dbReference>
<reference evidence="10 11" key="1">
    <citation type="journal article" date="2016" name="Nat. Commun.">
        <title>Thousands of microbial genomes shed light on interconnected biogeochemical processes in an aquifer system.</title>
        <authorList>
            <person name="Anantharaman K."/>
            <person name="Brown C.T."/>
            <person name="Hug L.A."/>
            <person name="Sharon I."/>
            <person name="Castelle C.J."/>
            <person name="Probst A.J."/>
            <person name="Thomas B.C."/>
            <person name="Singh A."/>
            <person name="Wilkins M.J."/>
            <person name="Karaoz U."/>
            <person name="Brodie E.L."/>
            <person name="Williams K.H."/>
            <person name="Hubbard S.S."/>
            <person name="Banfield J.F."/>
        </authorList>
    </citation>
    <scope>NUCLEOTIDE SEQUENCE [LARGE SCALE GENOMIC DNA]</scope>
</reference>
<dbReference type="InterPro" id="IPR007691">
    <property type="entry name" value="LpxD"/>
</dbReference>
<dbReference type="InterPro" id="IPR020573">
    <property type="entry name" value="UDP_GlcNAc_AcTrfase_non-rep"/>
</dbReference>
<dbReference type="InterPro" id="IPR011004">
    <property type="entry name" value="Trimer_LpxA-like_sf"/>
</dbReference>